<reference evidence="5" key="1">
    <citation type="submission" date="2015-04" db="EMBL/GenBank/DDBJ databases">
        <title>Genome sequence of Mycobacterium arupense GUC1.</title>
        <authorList>
            <person name="Greninger A.L."/>
            <person name="Cunningham G."/>
            <person name="Chiu C.Y."/>
            <person name="Miller S."/>
        </authorList>
    </citation>
    <scope>NUCLEOTIDE SEQUENCE [LARGE SCALE GENOMIC DNA]</scope>
    <source>
        <strain evidence="5">GUC1</strain>
    </source>
</reference>
<dbReference type="Proteomes" id="UP000321797">
    <property type="component" value="Unassembled WGS sequence"/>
</dbReference>
<sequence>MSGAESRAELSDKDLVESVLRDLREAAEKWEALVAEAENTTYSVDLGDVRAVANADGRLLELTLHPCVVSDYTHGELADRLNLVFAALREEAQSDFEARYGAGSL</sequence>
<name>A0A0F5MVD6_9MYCO</name>
<accession>A0A0F5MVD6</accession>
<dbReference type="EMBL" id="SSGD01000135">
    <property type="protein sequence ID" value="TXI51967.1"/>
    <property type="molecule type" value="Genomic_DNA"/>
</dbReference>
<dbReference type="EMBL" id="LASW01000058">
    <property type="protein sequence ID" value="KKB98758.1"/>
    <property type="molecule type" value="Genomic_DNA"/>
</dbReference>
<evidence type="ECO:0000313" key="4">
    <source>
        <dbReference type="EMBL" id="TXI51967.1"/>
    </source>
</evidence>
<dbReference type="EMBL" id="MVHH01000053">
    <property type="protein sequence ID" value="OQZ93279.1"/>
    <property type="molecule type" value="Genomic_DNA"/>
</dbReference>
<reference evidence="4 7" key="4">
    <citation type="submission" date="2018-09" db="EMBL/GenBank/DDBJ databases">
        <title>Metagenome Assembled Genomes from an Advanced Water Purification Facility.</title>
        <authorList>
            <person name="Stamps B.W."/>
            <person name="Spear J.R."/>
        </authorList>
    </citation>
    <scope>NUCLEOTIDE SEQUENCE [LARGE SCALE GENOMIC DNA]</scope>
    <source>
        <strain evidence="4">Bin_29_2</strain>
    </source>
</reference>
<evidence type="ECO:0000313" key="5">
    <source>
        <dbReference type="Proteomes" id="UP000034416"/>
    </source>
</evidence>
<reference evidence="3 6" key="3">
    <citation type="submission" date="2016-12" db="EMBL/GenBank/DDBJ databases">
        <title>The new phylogeny of genus Mycobacterium.</title>
        <authorList>
            <person name="Tortoli E."/>
            <person name="Trovato A."/>
            <person name="Cirillo D.M."/>
        </authorList>
    </citation>
    <scope>NUCLEOTIDE SEQUENCE [LARGE SCALE GENOMIC DNA]</scope>
    <source>
        <strain evidence="3 6">DSM 44942</strain>
    </source>
</reference>
<keyword evidence="6" id="KW-1185">Reference proteome</keyword>
<dbReference type="OrthoDB" id="4731987at2"/>
<dbReference type="STRING" id="342002.BST15_18005"/>
<protein>
    <submittedName>
        <fullName evidence="4">DUF2710 domain-containing protein</fullName>
    </submittedName>
</protein>
<evidence type="ECO:0000256" key="1">
    <source>
        <dbReference type="SAM" id="Coils"/>
    </source>
</evidence>
<dbReference type="AlphaFoldDB" id="A0A0F5MVD6"/>
<evidence type="ECO:0000313" key="3">
    <source>
        <dbReference type="EMBL" id="OQZ93279.1"/>
    </source>
</evidence>
<organism evidence="2 5">
    <name type="scientific">Mycolicibacter arupensis</name>
    <dbReference type="NCBI Taxonomy" id="342002"/>
    <lineage>
        <taxon>Bacteria</taxon>
        <taxon>Bacillati</taxon>
        <taxon>Actinomycetota</taxon>
        <taxon>Actinomycetes</taxon>
        <taxon>Mycobacteriales</taxon>
        <taxon>Mycobacteriaceae</taxon>
        <taxon>Mycolicibacter</taxon>
    </lineage>
</organism>
<evidence type="ECO:0000313" key="2">
    <source>
        <dbReference type="EMBL" id="KKB98758.1"/>
    </source>
</evidence>
<feature type="coiled-coil region" evidence="1">
    <location>
        <begin position="13"/>
        <end position="40"/>
    </location>
</feature>
<comment type="caution">
    <text evidence="2">The sequence shown here is derived from an EMBL/GenBank/DDBJ whole genome shotgun (WGS) entry which is preliminary data.</text>
</comment>
<dbReference type="Pfam" id="PF10921">
    <property type="entry name" value="DUF2710"/>
    <property type="match status" value="1"/>
</dbReference>
<reference evidence="2" key="2">
    <citation type="submission" date="2015-04" db="EMBL/GenBank/DDBJ databases">
        <title>Genome sequence of Mycobacterium arupense strain GUC1.</title>
        <authorList>
            <person name="Greninger A.L."/>
            <person name="Cunningham G."/>
            <person name="Chiu C.Y."/>
            <person name="Miller S."/>
        </authorList>
    </citation>
    <scope>NUCLEOTIDE SEQUENCE</scope>
    <source>
        <strain evidence="2">GUC1</strain>
    </source>
</reference>
<evidence type="ECO:0000313" key="7">
    <source>
        <dbReference type="Proteomes" id="UP000321797"/>
    </source>
</evidence>
<dbReference type="PATRIC" id="fig|342002.3.peg.3374"/>
<dbReference type="InterPro" id="IPR024296">
    <property type="entry name" value="DUF2710"/>
</dbReference>
<gene>
    <name evidence="3" type="ORF">BST15_18005</name>
    <name evidence="4" type="ORF">E6Q54_19350</name>
    <name evidence="2" type="ORF">WR43_13040</name>
</gene>
<dbReference type="Proteomes" id="UP000034416">
    <property type="component" value="Unassembled WGS sequence"/>
</dbReference>
<proteinExistence type="predicted"/>
<keyword evidence="1" id="KW-0175">Coiled coil</keyword>
<dbReference type="Proteomes" id="UP000192327">
    <property type="component" value="Unassembled WGS sequence"/>
</dbReference>
<dbReference type="RefSeq" id="WP_046190024.1">
    <property type="nucleotide sequence ID" value="NZ_JACKUJ010000049.1"/>
</dbReference>
<evidence type="ECO:0000313" key="6">
    <source>
        <dbReference type="Proteomes" id="UP000192327"/>
    </source>
</evidence>